<name>A0ABU0CWY9_9BACI</name>
<feature type="region of interest" description="Disordered" evidence="1">
    <location>
        <begin position="1"/>
        <end position="35"/>
    </location>
</feature>
<dbReference type="EMBL" id="JAUSUQ010000023">
    <property type="protein sequence ID" value="MDQ0340910.1"/>
    <property type="molecule type" value="Genomic_DNA"/>
</dbReference>
<accession>A0ABU0CWY9</accession>
<protein>
    <recommendedName>
        <fullName evidence="4">Helix-turn-helix domain-containing protein</fullName>
    </recommendedName>
</protein>
<comment type="caution">
    <text evidence="2">The sequence shown here is derived from an EMBL/GenBank/DDBJ whole genome shotgun (WGS) entry which is preliminary data.</text>
</comment>
<proteinExistence type="predicted"/>
<dbReference type="Proteomes" id="UP001232445">
    <property type="component" value="Unassembled WGS sequence"/>
</dbReference>
<evidence type="ECO:0008006" key="4">
    <source>
        <dbReference type="Google" id="ProtNLM"/>
    </source>
</evidence>
<feature type="compositionally biased region" description="Basic residues" evidence="1">
    <location>
        <begin position="23"/>
        <end position="35"/>
    </location>
</feature>
<evidence type="ECO:0000256" key="1">
    <source>
        <dbReference type="SAM" id="MobiDB-lite"/>
    </source>
</evidence>
<reference evidence="2 3" key="1">
    <citation type="submission" date="2023-07" db="EMBL/GenBank/DDBJ databases">
        <title>Genomic Encyclopedia of Type Strains, Phase IV (KMG-IV): sequencing the most valuable type-strain genomes for metagenomic binning, comparative biology and taxonomic classification.</title>
        <authorList>
            <person name="Goeker M."/>
        </authorList>
    </citation>
    <scope>NUCLEOTIDE SEQUENCE [LARGE SCALE GENOMIC DNA]</scope>
    <source>
        <strain evidence="2 3">DSM 17740</strain>
    </source>
</reference>
<sequence length="46" mass="5458">MVQRWAKKYQDGKFSDVDTTQPQRKKQNKRPKRAAKIKIITVSNQL</sequence>
<organism evidence="2 3">
    <name type="scientific">Caldalkalibacillus uzonensis</name>
    <dbReference type="NCBI Taxonomy" id="353224"/>
    <lineage>
        <taxon>Bacteria</taxon>
        <taxon>Bacillati</taxon>
        <taxon>Bacillota</taxon>
        <taxon>Bacilli</taxon>
        <taxon>Bacillales</taxon>
        <taxon>Bacillaceae</taxon>
        <taxon>Caldalkalibacillus</taxon>
    </lineage>
</organism>
<keyword evidence="3" id="KW-1185">Reference proteome</keyword>
<evidence type="ECO:0000313" key="3">
    <source>
        <dbReference type="Proteomes" id="UP001232445"/>
    </source>
</evidence>
<evidence type="ECO:0000313" key="2">
    <source>
        <dbReference type="EMBL" id="MDQ0340910.1"/>
    </source>
</evidence>
<gene>
    <name evidence="2" type="ORF">J2S00_003750</name>
</gene>